<evidence type="ECO:0000256" key="10">
    <source>
        <dbReference type="RuleBase" id="RU361166"/>
    </source>
</evidence>
<dbReference type="HOGENOM" id="CLU_008926_1_2_1"/>
<dbReference type="PROSITE" id="PS00698">
    <property type="entry name" value="GH9_3"/>
    <property type="match status" value="1"/>
</dbReference>
<proteinExistence type="inferred from homology"/>
<keyword evidence="7 8" id="KW-0624">Polysaccharide degradation</keyword>
<dbReference type="eggNOG" id="ENOG502QPI6">
    <property type="taxonomic scope" value="Eukaryota"/>
</dbReference>
<dbReference type="Proteomes" id="UP000006038">
    <property type="component" value="Unassembled WGS sequence"/>
</dbReference>
<evidence type="ECO:0000313" key="12">
    <source>
        <dbReference type="EnsemblPlants" id="OB02G11780.1"/>
    </source>
</evidence>
<evidence type="ECO:0000256" key="4">
    <source>
        <dbReference type="ARBA" id="ARBA00023001"/>
    </source>
</evidence>
<accession>J3L961</accession>
<dbReference type="SUPFAM" id="SSF48208">
    <property type="entry name" value="Six-hairpin glycosidases"/>
    <property type="match status" value="2"/>
</dbReference>
<dbReference type="AlphaFoldDB" id="J3L961"/>
<evidence type="ECO:0000256" key="1">
    <source>
        <dbReference type="ARBA" id="ARBA00000966"/>
    </source>
</evidence>
<comment type="similarity">
    <text evidence="2 8 10">Belongs to the glycosyl hydrolase 9 (cellulase E) family.</text>
</comment>
<keyword evidence="5 8" id="KW-0119">Carbohydrate metabolism</keyword>
<dbReference type="InterPro" id="IPR033126">
    <property type="entry name" value="Glyco_hydro_9_Asp/Glu_AS"/>
</dbReference>
<dbReference type="Gene3D" id="1.50.10.10">
    <property type="match status" value="2"/>
</dbReference>
<dbReference type="PANTHER" id="PTHR22298">
    <property type="entry name" value="ENDO-1,4-BETA-GLUCANASE"/>
    <property type="match status" value="1"/>
</dbReference>
<sequence length="548" mass="58532">MYSSSKLLVVVVVAAVVCLGAARGAAAFNYADALDKAILFFEAQRSGKLPAGQRVAWRADSGLSDGSAYEAILFFEAQRSGKLPAGQRVAWRADSGLSDGSAYEVDLVGGYYDAGDNVKFGLPMAFTVTMLSWSVIEFGDMMPRRSSSSFFGLVGGGGGGQLDNARAAVRWGADYLLKAATATPDTLYVQVADPYQDHRCWERPEDMDTPRSVYKVTPQSPGSDVAGETAAALAAASIVFRGSDPAYSAKLLDAARQVFDFADRYRGSYSDSLSSVVCPFYCSYSGYHDELLWAASWLHLASPSPETKDVYLSYISSNGHALGAEQDDFTFSWDDKRVATKGFLQSKQDGLQLYKAHTDNYICSLVPGANGFRSQYTPGGLLFKEGDSNMQYVTSTAFLLLTYAKYLASTGSAGATVSCGSTAVSHSTLISLAKKQVDYILGANPAGMSYMVGFGARYPRHVHHRGASPPSGRDPPARIGCADGFRYLHSPEPDRNLLAGAVVGGPDASDGFSDSRDNYAQAEPSTYTNAPLVGALAFFAGARRMVPP</sequence>
<name>J3L961_ORYBR</name>
<keyword evidence="3 8" id="KW-0378">Hydrolase</keyword>
<evidence type="ECO:0000256" key="8">
    <source>
        <dbReference type="PROSITE-ProRule" id="PRU10059"/>
    </source>
</evidence>
<evidence type="ECO:0000313" key="13">
    <source>
        <dbReference type="Proteomes" id="UP000006038"/>
    </source>
</evidence>
<reference evidence="12" key="1">
    <citation type="submission" date="2013-04" db="UniProtKB">
        <authorList>
            <consortium name="EnsemblPlants"/>
        </authorList>
    </citation>
    <scope>IDENTIFICATION</scope>
</reference>
<evidence type="ECO:0000256" key="2">
    <source>
        <dbReference type="ARBA" id="ARBA00007072"/>
    </source>
</evidence>
<feature type="domain" description="Glycoside hydrolase family 9" evidence="11">
    <location>
        <begin position="70"/>
        <end position="536"/>
    </location>
</feature>
<dbReference type="Gramene" id="OB02G11780.1">
    <property type="protein sequence ID" value="OB02G11780.1"/>
    <property type="gene ID" value="OB02G11780"/>
</dbReference>
<dbReference type="FunFam" id="1.50.10.10:FF:000020">
    <property type="entry name" value="Endoglucanase"/>
    <property type="match status" value="1"/>
</dbReference>
<feature type="chain" id="PRO_5008451166" description="Endoglucanase" evidence="10">
    <location>
        <begin position="28"/>
        <end position="548"/>
    </location>
</feature>
<feature type="active site" evidence="8">
    <location>
        <position position="463"/>
    </location>
</feature>
<feature type="active site" evidence="9">
    <location>
        <position position="514"/>
    </location>
</feature>
<protein>
    <recommendedName>
        <fullName evidence="10">Endoglucanase</fullName>
        <ecNumber evidence="10">3.2.1.4</ecNumber>
    </recommendedName>
</protein>
<dbReference type="InterPro" id="IPR018221">
    <property type="entry name" value="Glyco_hydro_9_His_AS"/>
</dbReference>
<dbReference type="GO" id="GO:0030245">
    <property type="term" value="P:cellulose catabolic process"/>
    <property type="evidence" value="ECO:0007669"/>
    <property type="project" value="UniProtKB-KW"/>
</dbReference>
<evidence type="ECO:0000256" key="7">
    <source>
        <dbReference type="ARBA" id="ARBA00023326"/>
    </source>
</evidence>
<dbReference type="EnsemblPlants" id="OB02G11780.1">
    <property type="protein sequence ID" value="OB02G11780.1"/>
    <property type="gene ID" value="OB02G11780"/>
</dbReference>
<dbReference type="STRING" id="4533.J3L961"/>
<dbReference type="Pfam" id="PF00759">
    <property type="entry name" value="Glyco_hydro_9"/>
    <property type="match status" value="2"/>
</dbReference>
<feature type="active site" evidence="9">
    <location>
        <position position="523"/>
    </location>
</feature>
<dbReference type="PROSITE" id="PS00592">
    <property type="entry name" value="GH9_2"/>
    <property type="match status" value="1"/>
</dbReference>
<feature type="domain" description="Glycoside hydrolase family 9" evidence="11">
    <location>
        <begin position="30"/>
        <end position="67"/>
    </location>
</feature>
<comment type="catalytic activity">
    <reaction evidence="1 10">
        <text>Endohydrolysis of (1-&gt;4)-beta-D-glucosidic linkages in cellulose, lichenin and cereal beta-D-glucans.</text>
        <dbReference type="EC" id="3.2.1.4"/>
    </reaction>
</comment>
<dbReference type="EC" id="3.2.1.4" evidence="10"/>
<dbReference type="OMA" id="GHASCGT"/>
<feature type="signal peptide" evidence="10">
    <location>
        <begin position="1"/>
        <end position="27"/>
    </location>
</feature>
<evidence type="ECO:0000256" key="3">
    <source>
        <dbReference type="ARBA" id="ARBA00022801"/>
    </source>
</evidence>
<dbReference type="InterPro" id="IPR001701">
    <property type="entry name" value="Glyco_hydro_9"/>
</dbReference>
<keyword evidence="4 10" id="KW-0136">Cellulose degradation</keyword>
<evidence type="ECO:0000256" key="6">
    <source>
        <dbReference type="ARBA" id="ARBA00023295"/>
    </source>
</evidence>
<dbReference type="InterPro" id="IPR012341">
    <property type="entry name" value="6hp_glycosidase-like_sf"/>
</dbReference>
<evidence type="ECO:0000256" key="9">
    <source>
        <dbReference type="PROSITE-ProRule" id="PRU10060"/>
    </source>
</evidence>
<keyword evidence="13" id="KW-1185">Reference proteome</keyword>
<dbReference type="GO" id="GO:0008810">
    <property type="term" value="F:cellulase activity"/>
    <property type="evidence" value="ECO:0007669"/>
    <property type="project" value="UniProtKB-EC"/>
</dbReference>
<evidence type="ECO:0000259" key="11">
    <source>
        <dbReference type="Pfam" id="PF00759"/>
    </source>
</evidence>
<dbReference type="InterPro" id="IPR008928">
    <property type="entry name" value="6-hairpin_glycosidase_sf"/>
</dbReference>
<evidence type="ECO:0000256" key="5">
    <source>
        <dbReference type="ARBA" id="ARBA00023277"/>
    </source>
</evidence>
<keyword evidence="10" id="KW-0732">Signal</keyword>
<keyword evidence="6 8" id="KW-0326">Glycosidase</keyword>
<organism evidence="12">
    <name type="scientific">Oryza brachyantha</name>
    <name type="common">malo sina</name>
    <dbReference type="NCBI Taxonomy" id="4533"/>
    <lineage>
        <taxon>Eukaryota</taxon>
        <taxon>Viridiplantae</taxon>
        <taxon>Streptophyta</taxon>
        <taxon>Embryophyta</taxon>
        <taxon>Tracheophyta</taxon>
        <taxon>Spermatophyta</taxon>
        <taxon>Magnoliopsida</taxon>
        <taxon>Liliopsida</taxon>
        <taxon>Poales</taxon>
        <taxon>Poaceae</taxon>
        <taxon>BOP clade</taxon>
        <taxon>Oryzoideae</taxon>
        <taxon>Oryzeae</taxon>
        <taxon>Oryzinae</taxon>
        <taxon>Oryza</taxon>
    </lineage>
</organism>